<accession>A0A1R4F7Q9</accession>
<organism evidence="1 2">
    <name type="scientific">Brevundimonas diminuta 3F5N</name>
    <dbReference type="NCBI Taxonomy" id="1255603"/>
    <lineage>
        <taxon>Bacteria</taxon>
        <taxon>Pseudomonadati</taxon>
        <taxon>Pseudomonadota</taxon>
        <taxon>Alphaproteobacteria</taxon>
        <taxon>Caulobacterales</taxon>
        <taxon>Caulobacteraceae</taxon>
        <taxon>Brevundimonas</taxon>
    </lineage>
</organism>
<dbReference type="AlphaFoldDB" id="A0A1R4F7Q9"/>
<gene>
    <name evidence="1" type="ORF">FM111_03080</name>
</gene>
<proteinExistence type="predicted"/>
<reference evidence="1 2" key="1">
    <citation type="submission" date="2017-02" db="EMBL/GenBank/DDBJ databases">
        <authorList>
            <person name="Peterson S.W."/>
        </authorList>
    </citation>
    <scope>NUCLEOTIDE SEQUENCE [LARGE SCALE GENOMIC DNA]</scope>
    <source>
        <strain evidence="1 2">3F5N</strain>
    </source>
</reference>
<dbReference type="Proteomes" id="UP000195766">
    <property type="component" value="Unassembled WGS sequence"/>
</dbReference>
<name>A0A1R4F7Q9_BREDI</name>
<evidence type="ECO:0000313" key="1">
    <source>
        <dbReference type="EMBL" id="SJM51924.1"/>
    </source>
</evidence>
<dbReference type="EMBL" id="FUIE01000017">
    <property type="protein sequence ID" value="SJM51924.1"/>
    <property type="molecule type" value="Genomic_DNA"/>
</dbReference>
<dbReference type="RefSeq" id="WP_087139286.1">
    <property type="nucleotide sequence ID" value="NZ_FUIE01000017.1"/>
</dbReference>
<evidence type="ECO:0000313" key="2">
    <source>
        <dbReference type="Proteomes" id="UP000195766"/>
    </source>
</evidence>
<protein>
    <submittedName>
        <fullName evidence="1">Uncharacterized protein</fullName>
    </submittedName>
</protein>
<dbReference type="OrthoDB" id="7204447at2"/>
<sequence>MLERFSRALFGSPDKGAAEERALVVPAIGHEALLAQVAAVEAVAAEIYARHDLPDQAGQYRRRGETGAWELLAGEMTPAEKWALIQSTPADSGWRFASLAGVGARSPVAEVRQASAILAACQGLRQRLAEQAPISAQDLADAIRLGAAWRRLTTPEAMADDEVEPLRFLPGESEI</sequence>